<dbReference type="PANTHER" id="PTHR43290">
    <property type="entry name" value="MEVALONATE KINASE"/>
    <property type="match status" value="1"/>
</dbReference>
<dbReference type="InterPro" id="IPR006204">
    <property type="entry name" value="GHMP_kinase_N_dom"/>
</dbReference>
<dbReference type="Pfam" id="PF08544">
    <property type="entry name" value="GHMP_kinases_C"/>
    <property type="match status" value="1"/>
</dbReference>
<dbReference type="PANTHER" id="PTHR43290:SF1">
    <property type="entry name" value="GLUCURONOKINASE 1-RELATED"/>
    <property type="match status" value="1"/>
</dbReference>
<keyword evidence="15" id="KW-1185">Reference proteome</keyword>
<dbReference type="InterPro" id="IPR006206">
    <property type="entry name" value="Mevalonate/galactokinase"/>
</dbReference>
<protein>
    <recommendedName>
        <fullName evidence="3">mevalonate kinase</fullName>
        <ecNumber evidence="3">2.7.1.36</ecNumber>
    </recommendedName>
</protein>
<comment type="subcellular location">
    <subcellularLocation>
        <location evidence="1">Cytoplasm</location>
    </subcellularLocation>
</comment>
<keyword evidence="10" id="KW-0119">Carbohydrate metabolism</keyword>
<dbReference type="PROSITE" id="PS00627">
    <property type="entry name" value="GHMP_KINASES_ATP"/>
    <property type="match status" value="1"/>
</dbReference>
<evidence type="ECO:0000259" key="12">
    <source>
        <dbReference type="Pfam" id="PF00288"/>
    </source>
</evidence>
<dbReference type="InterPro" id="IPR013750">
    <property type="entry name" value="GHMP_kinase_C_dom"/>
</dbReference>
<keyword evidence="4" id="KW-0444">Lipid biosynthesis</keyword>
<feature type="domain" description="GHMP kinase N-terminal" evidence="12">
    <location>
        <begin position="80"/>
        <end position="167"/>
    </location>
</feature>
<dbReference type="SUPFAM" id="SSF55060">
    <property type="entry name" value="GHMP Kinase, C-terminal domain"/>
    <property type="match status" value="1"/>
</dbReference>
<dbReference type="AlphaFoldDB" id="A0A919B2Z6"/>
<dbReference type="PRINTS" id="PR00959">
    <property type="entry name" value="MEVGALKINASE"/>
</dbReference>
<dbReference type="InterPro" id="IPR020568">
    <property type="entry name" value="Ribosomal_Su5_D2-typ_SF"/>
</dbReference>
<sequence>MRAAAVATAPGRLCLAGESLDWMTGGSSVVATIPLRTKVTAWRAPGNALTLLSGSPLFVNRLIPAEQVAEGKYSGDQLDYMQAAVRVTLKTADQIAGTVLTATTDMPVAAGLSSSAAVTVAAVTALSAMNGTSPDLATICRLSRAAETGELGSGAGWMDYVAVAFGGVSHVTAGDRPGARGIAPTLGVPVVIVDTLQPRTTMRALSSKRERYAAGDASMHAYARQAADLVDSVTTALGQQHVDYRLVGRLLTTGHGLLRDLVRCSTPLIDECVARMINAGALGAKLSGSGYGGCLFALVPDEALNSVLQALVGLPVHTHVLPASEPEGVAVTRLAAPAPQRANSA</sequence>
<dbReference type="Pfam" id="PF00288">
    <property type="entry name" value="GHMP_kinases_N"/>
    <property type="match status" value="1"/>
</dbReference>
<dbReference type="Proteomes" id="UP000638313">
    <property type="component" value="Unassembled WGS sequence"/>
</dbReference>
<dbReference type="PIRSF" id="PIRSF000530">
    <property type="entry name" value="Galactokinase"/>
    <property type="match status" value="1"/>
</dbReference>
<evidence type="ECO:0000256" key="11">
    <source>
        <dbReference type="ARBA" id="ARBA00029438"/>
    </source>
</evidence>
<keyword evidence="5" id="KW-0808">Transferase</keyword>
<evidence type="ECO:0000256" key="7">
    <source>
        <dbReference type="ARBA" id="ARBA00022777"/>
    </source>
</evidence>
<reference evidence="14" key="2">
    <citation type="submission" date="2020-09" db="EMBL/GenBank/DDBJ databases">
        <authorList>
            <person name="Sun Q."/>
            <person name="Ohkuma M."/>
        </authorList>
    </citation>
    <scope>NUCLEOTIDE SEQUENCE</scope>
    <source>
        <strain evidence="14">JCM 4059</strain>
    </source>
</reference>
<keyword evidence="8" id="KW-0067">ATP-binding</keyword>
<evidence type="ECO:0000256" key="5">
    <source>
        <dbReference type="ARBA" id="ARBA00022679"/>
    </source>
</evidence>
<dbReference type="GO" id="GO:0004496">
    <property type="term" value="F:mevalonate kinase activity"/>
    <property type="evidence" value="ECO:0007669"/>
    <property type="project" value="UniProtKB-EC"/>
</dbReference>
<evidence type="ECO:0000256" key="4">
    <source>
        <dbReference type="ARBA" id="ARBA00022516"/>
    </source>
</evidence>
<evidence type="ECO:0000259" key="13">
    <source>
        <dbReference type="Pfam" id="PF08544"/>
    </source>
</evidence>
<comment type="similarity">
    <text evidence="2">Belongs to the GHMP kinase family. Mevalonate kinase subfamily.</text>
</comment>
<accession>A0A919B2Z6</accession>
<evidence type="ECO:0000256" key="1">
    <source>
        <dbReference type="ARBA" id="ARBA00004496"/>
    </source>
</evidence>
<proteinExistence type="inferred from homology"/>
<dbReference type="SUPFAM" id="SSF54211">
    <property type="entry name" value="Ribosomal protein S5 domain 2-like"/>
    <property type="match status" value="1"/>
</dbReference>
<gene>
    <name evidence="14" type="ORF">GCM10010218_20120</name>
</gene>
<dbReference type="GO" id="GO:0019287">
    <property type="term" value="P:isopentenyl diphosphate biosynthetic process, mevalonate pathway"/>
    <property type="evidence" value="ECO:0007669"/>
    <property type="project" value="TreeGrafter"/>
</dbReference>
<dbReference type="InterPro" id="IPR014721">
    <property type="entry name" value="Ribsml_uS5_D2-typ_fold_subgr"/>
</dbReference>
<dbReference type="Gene3D" id="3.30.70.890">
    <property type="entry name" value="GHMP kinase, C-terminal domain"/>
    <property type="match status" value="1"/>
</dbReference>
<evidence type="ECO:0000256" key="3">
    <source>
        <dbReference type="ARBA" id="ARBA00012103"/>
    </source>
</evidence>
<dbReference type="GO" id="GO:0005829">
    <property type="term" value="C:cytosol"/>
    <property type="evidence" value="ECO:0007669"/>
    <property type="project" value="TreeGrafter"/>
</dbReference>
<organism evidence="14 15">
    <name type="scientific">Streptomyces mashuensis</name>
    <dbReference type="NCBI Taxonomy" id="33904"/>
    <lineage>
        <taxon>Bacteria</taxon>
        <taxon>Bacillati</taxon>
        <taxon>Actinomycetota</taxon>
        <taxon>Actinomycetes</taxon>
        <taxon>Kitasatosporales</taxon>
        <taxon>Streptomycetaceae</taxon>
        <taxon>Streptomyces</taxon>
    </lineage>
</organism>
<name>A0A919B2Z6_9ACTN</name>
<dbReference type="InterPro" id="IPR006203">
    <property type="entry name" value="GHMP_knse_ATP-bd_CS"/>
</dbReference>
<keyword evidence="9" id="KW-0443">Lipid metabolism</keyword>
<feature type="domain" description="GHMP kinase C-terminal" evidence="13">
    <location>
        <begin position="243"/>
        <end position="311"/>
    </location>
</feature>
<dbReference type="EMBL" id="BNBD01000003">
    <property type="protein sequence ID" value="GHF38851.1"/>
    <property type="molecule type" value="Genomic_DNA"/>
</dbReference>
<evidence type="ECO:0000256" key="8">
    <source>
        <dbReference type="ARBA" id="ARBA00022840"/>
    </source>
</evidence>
<keyword evidence="6" id="KW-0547">Nucleotide-binding</keyword>
<evidence type="ECO:0000313" key="14">
    <source>
        <dbReference type="EMBL" id="GHF38851.1"/>
    </source>
</evidence>
<dbReference type="GO" id="GO:0006012">
    <property type="term" value="P:galactose metabolic process"/>
    <property type="evidence" value="ECO:0007669"/>
    <property type="project" value="UniProtKB-KW"/>
</dbReference>
<dbReference type="GO" id="GO:0005524">
    <property type="term" value="F:ATP binding"/>
    <property type="evidence" value="ECO:0007669"/>
    <property type="project" value="UniProtKB-KW"/>
</dbReference>
<keyword evidence="10" id="KW-0299">Galactose metabolism</keyword>
<dbReference type="EC" id="2.7.1.36" evidence="3"/>
<dbReference type="InterPro" id="IPR006205">
    <property type="entry name" value="Mev_gal_kin"/>
</dbReference>
<evidence type="ECO:0000256" key="9">
    <source>
        <dbReference type="ARBA" id="ARBA00023098"/>
    </source>
</evidence>
<evidence type="ECO:0000256" key="6">
    <source>
        <dbReference type="ARBA" id="ARBA00022741"/>
    </source>
</evidence>
<comment type="caution">
    <text evidence="14">The sequence shown here is derived from an EMBL/GenBank/DDBJ whole genome shotgun (WGS) entry which is preliminary data.</text>
</comment>
<dbReference type="Gene3D" id="3.30.230.10">
    <property type="match status" value="1"/>
</dbReference>
<reference evidence="14" key="1">
    <citation type="journal article" date="2014" name="Int. J. Syst. Evol. Microbiol.">
        <title>Complete genome sequence of Corynebacterium casei LMG S-19264T (=DSM 44701T), isolated from a smear-ripened cheese.</title>
        <authorList>
            <consortium name="US DOE Joint Genome Institute (JGI-PGF)"/>
            <person name="Walter F."/>
            <person name="Albersmeier A."/>
            <person name="Kalinowski J."/>
            <person name="Ruckert C."/>
        </authorList>
    </citation>
    <scope>NUCLEOTIDE SEQUENCE</scope>
    <source>
        <strain evidence="14">JCM 4059</strain>
    </source>
</reference>
<keyword evidence="7" id="KW-0418">Kinase</keyword>
<evidence type="ECO:0000256" key="2">
    <source>
        <dbReference type="ARBA" id="ARBA00006495"/>
    </source>
</evidence>
<dbReference type="InterPro" id="IPR036554">
    <property type="entry name" value="GHMP_kinase_C_sf"/>
</dbReference>
<evidence type="ECO:0000313" key="15">
    <source>
        <dbReference type="Proteomes" id="UP000638313"/>
    </source>
</evidence>
<evidence type="ECO:0000256" key="10">
    <source>
        <dbReference type="ARBA" id="ARBA00023144"/>
    </source>
</evidence>
<dbReference type="RefSeq" id="WP_190129142.1">
    <property type="nucleotide sequence ID" value="NZ_BNBD01000003.1"/>
</dbReference>
<comment type="pathway">
    <text evidence="11">Isoprenoid biosynthesis; isopentenyl diphosphate biosynthesis via mevalonate pathway; isopentenyl diphosphate from (R)-mevalonate: step 1/3.</text>
</comment>